<protein>
    <submittedName>
        <fullName evidence="1">Cortactin-binding 2</fullName>
    </submittedName>
</protein>
<proteinExistence type="predicted"/>
<keyword evidence="2" id="KW-1185">Reference proteome</keyword>
<evidence type="ECO:0000313" key="1">
    <source>
        <dbReference type="EMBL" id="KHG21871.1"/>
    </source>
</evidence>
<name>A0A0B0PEQ3_GOSAR</name>
<dbReference type="OrthoDB" id="1939306at2759"/>
<reference evidence="2" key="1">
    <citation type="submission" date="2014-09" db="EMBL/GenBank/DDBJ databases">
        <authorList>
            <person name="Mudge J."/>
            <person name="Ramaraj T."/>
            <person name="Lindquist I.E."/>
            <person name="Bharti A.K."/>
            <person name="Sundararajan A."/>
            <person name="Cameron C.T."/>
            <person name="Woodward J.E."/>
            <person name="May G.D."/>
            <person name="Brubaker C."/>
            <person name="Broadhvest J."/>
            <person name="Wilkins T.A."/>
        </authorList>
    </citation>
    <scope>NUCLEOTIDE SEQUENCE</scope>
    <source>
        <strain evidence="2">cv. AKA8401</strain>
    </source>
</reference>
<gene>
    <name evidence="1" type="ORF">F383_27470</name>
</gene>
<accession>A0A0B0PEQ3</accession>
<dbReference type="OMA" id="KRITEMM"/>
<organism evidence="1 2">
    <name type="scientific">Gossypium arboreum</name>
    <name type="common">Tree cotton</name>
    <name type="synonym">Gossypium nanking</name>
    <dbReference type="NCBI Taxonomy" id="29729"/>
    <lineage>
        <taxon>Eukaryota</taxon>
        <taxon>Viridiplantae</taxon>
        <taxon>Streptophyta</taxon>
        <taxon>Embryophyta</taxon>
        <taxon>Tracheophyta</taxon>
        <taxon>Spermatophyta</taxon>
        <taxon>Magnoliopsida</taxon>
        <taxon>eudicotyledons</taxon>
        <taxon>Gunneridae</taxon>
        <taxon>Pentapetalae</taxon>
        <taxon>rosids</taxon>
        <taxon>malvids</taxon>
        <taxon>Malvales</taxon>
        <taxon>Malvaceae</taxon>
        <taxon>Malvoideae</taxon>
        <taxon>Gossypium</taxon>
    </lineage>
</organism>
<dbReference type="Proteomes" id="UP000032142">
    <property type="component" value="Unassembled WGS sequence"/>
</dbReference>
<evidence type="ECO:0000313" key="2">
    <source>
        <dbReference type="Proteomes" id="UP000032142"/>
    </source>
</evidence>
<dbReference type="AlphaFoldDB" id="A0A0B0PEQ3"/>
<sequence length="292" mass="33568">MADSTVINGEVENQMADNFYDADEAKLTEQDSKIKALESEKLDLSNENKELKEKVKKATLEIDQLRNKEEEIRQEIDNWDEDKKVLKSVAARSADLETEVARLQHDLITSMSDADEANKQSMELKRELEEKGLEIKRLDKEITELKKEKVENEMRERELERKLGVLEVRESEERSKNVRMEEELRQQLDVFENKVKDLEAEVARTRVELETTKEEQRESEERAMGFKLKLLELKEEVEKKAAEGINGKSREIVETAESKEKGLNVPPLVAAGSAAAIFVAVAAVYLCCRKRS</sequence>
<dbReference type="EMBL" id="KN419908">
    <property type="protein sequence ID" value="KHG21871.1"/>
    <property type="molecule type" value="Genomic_DNA"/>
</dbReference>
<dbReference type="KEGG" id="gab:108479897"/>